<evidence type="ECO:0000313" key="2">
    <source>
        <dbReference type="Proteomes" id="UP000037729"/>
    </source>
</evidence>
<dbReference type="STRING" id="1705562.AMS69_13260"/>
<name>A0A0M9AIV7_9EURY</name>
<keyword evidence="2" id="KW-1185">Reference proteome</keyword>
<protein>
    <submittedName>
        <fullName evidence="1">Uncharacterized protein</fullName>
    </submittedName>
</protein>
<dbReference type="OrthoDB" id="230305at2157"/>
<reference evidence="1 2" key="1">
    <citation type="submission" date="2015-08" db="EMBL/GenBank/DDBJ databases">
        <title>Genomes of Isolates from Cabo Rojo, PR.</title>
        <authorList>
            <person name="Sanchez-Nieves R.L."/>
            <person name="Montalvo-Rodriguez R."/>
        </authorList>
    </citation>
    <scope>NUCLEOTIDE SEQUENCE [LARGE SCALE GENOMIC DNA]</scope>
    <source>
        <strain evidence="1 2">SL3</strain>
    </source>
</reference>
<organism evidence="1 2">
    <name type="scientific">Haloarcula rubripromontorii</name>
    <dbReference type="NCBI Taxonomy" id="1705562"/>
    <lineage>
        <taxon>Archaea</taxon>
        <taxon>Methanobacteriati</taxon>
        <taxon>Methanobacteriota</taxon>
        <taxon>Stenosarchaea group</taxon>
        <taxon>Halobacteria</taxon>
        <taxon>Halobacteriales</taxon>
        <taxon>Haloarculaceae</taxon>
        <taxon>Haloarcula</taxon>
    </lineage>
</organism>
<proteinExistence type="predicted"/>
<dbReference type="PATRIC" id="fig|1705562.3.peg.3241"/>
<dbReference type="AlphaFoldDB" id="A0A0M9AIV7"/>
<dbReference type="EMBL" id="LIUF01000004">
    <property type="protein sequence ID" value="KOX92338.1"/>
    <property type="molecule type" value="Genomic_DNA"/>
</dbReference>
<accession>A0A0M9AIV7</accession>
<evidence type="ECO:0000313" key="1">
    <source>
        <dbReference type="EMBL" id="KOX92338.1"/>
    </source>
</evidence>
<comment type="caution">
    <text evidence="1">The sequence shown here is derived from an EMBL/GenBank/DDBJ whole genome shotgun (WGS) entry which is preliminary data.</text>
</comment>
<dbReference type="Proteomes" id="UP000037729">
    <property type="component" value="Unassembled WGS sequence"/>
</dbReference>
<gene>
    <name evidence="1" type="ORF">AMS69_13260</name>
</gene>
<sequence>MSVPFQQVSPGQIEAANVSIAPDGTEYAVPSGMHERLFRAVVPDAAAGTRDPKTELALAGWVSLHTDGLTRRVYIDAPDDFTETAILKRFARSHDAESIVMARHPSGNVTRWQSPSTVSVTEQ</sequence>
<dbReference type="RefSeq" id="WP_053968543.1">
    <property type="nucleotide sequence ID" value="NZ_LIUF01000004.1"/>
</dbReference>